<organism evidence="1 2">
    <name type="scientific">Nelumbo nucifera</name>
    <name type="common">Sacred lotus</name>
    <dbReference type="NCBI Taxonomy" id="4432"/>
    <lineage>
        <taxon>Eukaryota</taxon>
        <taxon>Viridiplantae</taxon>
        <taxon>Streptophyta</taxon>
        <taxon>Embryophyta</taxon>
        <taxon>Tracheophyta</taxon>
        <taxon>Spermatophyta</taxon>
        <taxon>Magnoliopsida</taxon>
        <taxon>Proteales</taxon>
        <taxon>Nelumbonaceae</taxon>
        <taxon>Nelumbo</taxon>
    </lineage>
</organism>
<evidence type="ECO:0000313" key="2">
    <source>
        <dbReference type="Proteomes" id="UP000607653"/>
    </source>
</evidence>
<keyword evidence="2" id="KW-1185">Reference proteome</keyword>
<dbReference type="Proteomes" id="UP000607653">
    <property type="component" value="Unassembled WGS sequence"/>
</dbReference>
<accession>A0A822Z7L5</accession>
<sequence length="85" mass="9676">MTWCSIYNVNKTIYNSFDIPKFRAAIASLEIGDRMNGSPKKGGHGVKFTMSDDGYSKTESGFEKETVDFNLKIRRMTLMQINNDN</sequence>
<evidence type="ECO:0000313" key="1">
    <source>
        <dbReference type="EMBL" id="DAD42394.1"/>
    </source>
</evidence>
<protein>
    <submittedName>
        <fullName evidence="1">Uncharacterized protein</fullName>
    </submittedName>
</protein>
<name>A0A822Z7L5_NELNU</name>
<dbReference type="EMBL" id="DUZY01000006">
    <property type="protein sequence ID" value="DAD42394.1"/>
    <property type="molecule type" value="Genomic_DNA"/>
</dbReference>
<reference evidence="1 2" key="1">
    <citation type="journal article" date="2020" name="Mol. Biol. Evol.">
        <title>Distinct Expression and Methylation Patterns for Genes with Different Fates following a Single Whole-Genome Duplication in Flowering Plants.</title>
        <authorList>
            <person name="Shi T."/>
            <person name="Rahmani R.S."/>
            <person name="Gugger P.F."/>
            <person name="Wang M."/>
            <person name="Li H."/>
            <person name="Zhang Y."/>
            <person name="Li Z."/>
            <person name="Wang Q."/>
            <person name="Van de Peer Y."/>
            <person name="Marchal K."/>
            <person name="Chen J."/>
        </authorList>
    </citation>
    <scope>NUCLEOTIDE SEQUENCE [LARGE SCALE GENOMIC DNA]</scope>
    <source>
        <tissue evidence="1">Leaf</tissue>
    </source>
</reference>
<comment type="caution">
    <text evidence="1">The sequence shown here is derived from an EMBL/GenBank/DDBJ whole genome shotgun (WGS) entry which is preliminary data.</text>
</comment>
<gene>
    <name evidence="1" type="ORF">HUJ06_000624</name>
</gene>
<proteinExistence type="predicted"/>
<dbReference type="AlphaFoldDB" id="A0A822Z7L5"/>